<feature type="transmembrane region" description="Helical" evidence="1">
    <location>
        <begin position="123"/>
        <end position="150"/>
    </location>
</feature>
<organism evidence="2 3">
    <name type="scientific">Prochlorothrix hollandica PCC 9006 = CALU 1027</name>
    <dbReference type="NCBI Taxonomy" id="317619"/>
    <lineage>
        <taxon>Bacteria</taxon>
        <taxon>Bacillati</taxon>
        <taxon>Cyanobacteriota</taxon>
        <taxon>Cyanophyceae</taxon>
        <taxon>Prochlorotrichales</taxon>
        <taxon>Prochlorotrichaceae</taxon>
        <taxon>Prochlorothrix</taxon>
    </lineage>
</organism>
<keyword evidence="3" id="KW-1185">Reference proteome</keyword>
<keyword evidence="1" id="KW-1133">Transmembrane helix</keyword>
<feature type="transmembrane region" description="Helical" evidence="1">
    <location>
        <begin position="39"/>
        <end position="58"/>
    </location>
</feature>
<evidence type="ECO:0000313" key="2">
    <source>
        <dbReference type="EMBL" id="KKJ00811.1"/>
    </source>
</evidence>
<proteinExistence type="predicted"/>
<feature type="transmembrane region" description="Helical" evidence="1">
    <location>
        <begin position="184"/>
        <end position="205"/>
    </location>
</feature>
<gene>
    <name evidence="2" type="ORF">PROH_06100</name>
</gene>
<dbReference type="AlphaFoldDB" id="A0A0M2PWM2"/>
<dbReference type="InterPro" id="IPR054663">
    <property type="entry name" value="FraC"/>
</dbReference>
<evidence type="ECO:0000313" key="3">
    <source>
        <dbReference type="Proteomes" id="UP000034681"/>
    </source>
</evidence>
<evidence type="ECO:0000256" key="1">
    <source>
        <dbReference type="SAM" id="Phobius"/>
    </source>
</evidence>
<protein>
    <recommendedName>
        <fullName evidence="4">Filament integrity protein fraC</fullName>
    </recommendedName>
</protein>
<dbReference type="Proteomes" id="UP000034681">
    <property type="component" value="Unassembled WGS sequence"/>
</dbReference>
<dbReference type="STRING" id="317619.GCA_000332315_04614"/>
<reference evidence="2" key="1">
    <citation type="submission" date="2012-04" db="EMBL/GenBank/DDBJ databases">
        <authorList>
            <person name="Borisov I.G."/>
            <person name="Ivanikova N.V."/>
            <person name="Pinevich A.V."/>
        </authorList>
    </citation>
    <scope>NUCLEOTIDE SEQUENCE</scope>
    <source>
        <strain evidence="2">CALU 1027</strain>
    </source>
</reference>
<dbReference type="EMBL" id="AJTX02000003">
    <property type="protein sequence ID" value="KKJ00811.1"/>
    <property type="molecule type" value="Genomic_DNA"/>
</dbReference>
<keyword evidence="1" id="KW-0472">Membrane</keyword>
<dbReference type="eggNOG" id="ENOG503312T">
    <property type="taxonomic scope" value="Bacteria"/>
</dbReference>
<feature type="transmembrane region" description="Helical" evidence="1">
    <location>
        <begin position="70"/>
        <end position="91"/>
    </location>
</feature>
<comment type="caution">
    <text evidence="2">The sequence shown here is derived from an EMBL/GenBank/DDBJ whole genome shotgun (WGS) entry which is preliminary data.</text>
</comment>
<dbReference type="Pfam" id="PF24301">
    <property type="entry name" value="FraC"/>
    <property type="match status" value="1"/>
</dbReference>
<sequence length="207" mass="23864">MRFPLAWKSWSQPNDPMLDFNLPFNLGGDWSLMLVPVRVLVFQILLLLVVIALEAMVLQQKLGISERGSVQFSTVLNLFSTIVGWLVFLVVELVVPERWRLEIIDYVLFNGVFQLDPQTISTVAVVCMLLIFITTFFMETQALNLLLLVLRTQPQVRKDTNQVQINRMSRYQASWTDQYRMNTLLIANACSYGAVLVILFLRQVFMT</sequence>
<name>A0A0M2PWM2_PROHO</name>
<accession>A0A0M2PWM2</accession>
<keyword evidence="1" id="KW-0812">Transmembrane</keyword>
<evidence type="ECO:0008006" key="4">
    <source>
        <dbReference type="Google" id="ProtNLM"/>
    </source>
</evidence>
<dbReference type="NCBIfam" id="NF045624">
    <property type="entry name" value="filament_FraC"/>
    <property type="match status" value="1"/>
</dbReference>